<sequence length="274" mass="31603">MSSEHELKAPDHWTDFNKLIVDDPSFKLTPEVKELFHKYTGIPEDQIVQHVVDVRDRAFKIFPYPCIGQFNFLDFGVSKAPKYKDVLEGVKAGKTLLDVGCCFGQDLRKLTHDGADSKNLMGFEMKKEFTDLGYDLFRDRDSLKSNFVFGDFFAPIPDLEGKQFDYIHASSFFHLFSWDDQVTILEKFLGLLKQRHGTMVFGRQACVPKAGVLRHEKARGGEMFRHDKASFKRMVEEATKGAWAEGRFEVEVGTFKRVIEGKEWDMMNFSMEVQ</sequence>
<evidence type="ECO:0000256" key="3">
    <source>
        <dbReference type="ARBA" id="ARBA00022691"/>
    </source>
</evidence>
<organism evidence="6 7">
    <name type="scientific">Dothistroma septosporum (strain NZE10 / CBS 128990)</name>
    <name type="common">Red band needle blight fungus</name>
    <name type="synonym">Mycosphaerella pini</name>
    <dbReference type="NCBI Taxonomy" id="675120"/>
    <lineage>
        <taxon>Eukaryota</taxon>
        <taxon>Fungi</taxon>
        <taxon>Dikarya</taxon>
        <taxon>Ascomycota</taxon>
        <taxon>Pezizomycotina</taxon>
        <taxon>Dothideomycetes</taxon>
        <taxon>Dothideomycetidae</taxon>
        <taxon>Mycosphaerellales</taxon>
        <taxon>Mycosphaerellaceae</taxon>
        <taxon>Dothistroma</taxon>
    </lineage>
</organism>
<dbReference type="STRING" id="675120.N1PGL2"/>
<accession>N1PGL2</accession>
<dbReference type="OrthoDB" id="2094832at2759"/>
<feature type="domain" description="Methyltransferase" evidence="5">
    <location>
        <begin position="97"/>
        <end position="194"/>
    </location>
</feature>
<dbReference type="SUPFAM" id="SSF53335">
    <property type="entry name" value="S-adenosyl-L-methionine-dependent methyltransferases"/>
    <property type="match status" value="1"/>
</dbReference>
<protein>
    <recommendedName>
        <fullName evidence="5">Methyltransferase domain-containing protein</fullName>
    </recommendedName>
</protein>
<reference evidence="7" key="1">
    <citation type="journal article" date="2012" name="PLoS Genet.">
        <title>The genomes of the fungal plant pathogens Cladosporium fulvum and Dothistroma septosporum reveal adaptation to different hosts and lifestyles but also signatures of common ancestry.</title>
        <authorList>
            <person name="de Wit P.J.G.M."/>
            <person name="van der Burgt A."/>
            <person name="Oekmen B."/>
            <person name="Stergiopoulos I."/>
            <person name="Abd-Elsalam K.A."/>
            <person name="Aerts A.L."/>
            <person name="Bahkali A.H."/>
            <person name="Beenen H.G."/>
            <person name="Chettri P."/>
            <person name="Cox M.P."/>
            <person name="Datema E."/>
            <person name="de Vries R.P."/>
            <person name="Dhillon B."/>
            <person name="Ganley A.R."/>
            <person name="Griffiths S.A."/>
            <person name="Guo Y."/>
            <person name="Hamelin R.C."/>
            <person name="Henrissat B."/>
            <person name="Kabir M.S."/>
            <person name="Jashni M.K."/>
            <person name="Kema G."/>
            <person name="Klaubauf S."/>
            <person name="Lapidus A."/>
            <person name="Levasseur A."/>
            <person name="Lindquist E."/>
            <person name="Mehrabi R."/>
            <person name="Ohm R.A."/>
            <person name="Owen T.J."/>
            <person name="Salamov A."/>
            <person name="Schwelm A."/>
            <person name="Schijlen E."/>
            <person name="Sun H."/>
            <person name="van den Burg H.A."/>
            <person name="van Ham R.C.H.J."/>
            <person name="Zhang S."/>
            <person name="Goodwin S.B."/>
            <person name="Grigoriev I.V."/>
            <person name="Collemare J."/>
            <person name="Bradshaw R.E."/>
        </authorList>
    </citation>
    <scope>NUCLEOTIDE SEQUENCE [LARGE SCALE GENOMIC DNA]</scope>
    <source>
        <strain evidence="7">NZE10 / CBS 128990</strain>
    </source>
</reference>
<evidence type="ECO:0000256" key="1">
    <source>
        <dbReference type="ARBA" id="ARBA00005179"/>
    </source>
</evidence>
<evidence type="ECO:0000313" key="6">
    <source>
        <dbReference type="EMBL" id="EME41738.1"/>
    </source>
</evidence>
<gene>
    <name evidence="6" type="ORF">DOTSEDRAFT_73949</name>
</gene>
<keyword evidence="3" id="KW-0949">S-adenosyl-L-methionine</keyword>
<reference evidence="6 7" key="2">
    <citation type="journal article" date="2012" name="PLoS Pathog.">
        <title>Diverse lifestyles and strategies of plant pathogenesis encoded in the genomes of eighteen Dothideomycetes fungi.</title>
        <authorList>
            <person name="Ohm R.A."/>
            <person name="Feau N."/>
            <person name="Henrissat B."/>
            <person name="Schoch C.L."/>
            <person name="Horwitz B.A."/>
            <person name="Barry K.W."/>
            <person name="Condon B.J."/>
            <person name="Copeland A.C."/>
            <person name="Dhillon B."/>
            <person name="Glaser F."/>
            <person name="Hesse C.N."/>
            <person name="Kosti I."/>
            <person name="LaButti K."/>
            <person name="Lindquist E.A."/>
            <person name="Lucas S."/>
            <person name="Salamov A.A."/>
            <person name="Bradshaw R.E."/>
            <person name="Ciuffetti L."/>
            <person name="Hamelin R.C."/>
            <person name="Kema G.H.J."/>
            <person name="Lawrence C."/>
            <person name="Scott J.A."/>
            <person name="Spatafora J.W."/>
            <person name="Turgeon B.G."/>
            <person name="de Wit P.J.G.M."/>
            <person name="Zhong S."/>
            <person name="Goodwin S.B."/>
            <person name="Grigoriev I.V."/>
        </authorList>
    </citation>
    <scope>NUCLEOTIDE SEQUENCE [LARGE SCALE GENOMIC DNA]</scope>
    <source>
        <strain evidence="7">NZE10 / CBS 128990</strain>
    </source>
</reference>
<keyword evidence="2" id="KW-0808">Transferase</keyword>
<dbReference type="InterPro" id="IPR029063">
    <property type="entry name" value="SAM-dependent_MTases_sf"/>
</dbReference>
<dbReference type="AlphaFoldDB" id="N1PGL2"/>
<keyword evidence="7" id="KW-1185">Reference proteome</keyword>
<proteinExistence type="inferred from homology"/>
<dbReference type="Gene3D" id="3.40.50.150">
    <property type="entry name" value="Vaccinia Virus protein VP39"/>
    <property type="match status" value="1"/>
</dbReference>
<evidence type="ECO:0000313" key="7">
    <source>
        <dbReference type="Proteomes" id="UP000016933"/>
    </source>
</evidence>
<dbReference type="GO" id="GO:0016740">
    <property type="term" value="F:transferase activity"/>
    <property type="evidence" value="ECO:0007669"/>
    <property type="project" value="UniProtKB-KW"/>
</dbReference>
<dbReference type="PANTHER" id="PTHR35897">
    <property type="entry name" value="METHYLTRANSFERASE AUSD"/>
    <property type="match status" value="1"/>
</dbReference>
<dbReference type="Pfam" id="PF13649">
    <property type="entry name" value="Methyltransf_25"/>
    <property type="match status" value="1"/>
</dbReference>
<dbReference type="eggNOG" id="ENOG502S0S9">
    <property type="taxonomic scope" value="Eukaryota"/>
</dbReference>
<dbReference type="OMA" id="KIRDEAW"/>
<evidence type="ECO:0000259" key="5">
    <source>
        <dbReference type="Pfam" id="PF13649"/>
    </source>
</evidence>
<name>N1PGL2_DOTSN</name>
<dbReference type="HOGENOM" id="CLU_051542_0_1_1"/>
<dbReference type="EMBL" id="KB446542">
    <property type="protein sequence ID" value="EME41738.1"/>
    <property type="molecule type" value="Genomic_DNA"/>
</dbReference>
<comment type="pathway">
    <text evidence="1">Secondary metabolite biosynthesis.</text>
</comment>
<dbReference type="Proteomes" id="UP000016933">
    <property type="component" value="Unassembled WGS sequence"/>
</dbReference>
<dbReference type="InterPro" id="IPR051654">
    <property type="entry name" value="Meroterpenoid_MTases"/>
</dbReference>
<evidence type="ECO:0000256" key="2">
    <source>
        <dbReference type="ARBA" id="ARBA00022679"/>
    </source>
</evidence>
<comment type="similarity">
    <text evidence="4">Belongs to the class I-like SAM-binding methyltransferase superfamily.</text>
</comment>
<dbReference type="PANTHER" id="PTHR35897:SF1">
    <property type="entry name" value="METHYLTRANSFERASE AUSD"/>
    <property type="match status" value="1"/>
</dbReference>
<dbReference type="InterPro" id="IPR041698">
    <property type="entry name" value="Methyltransf_25"/>
</dbReference>
<evidence type="ECO:0000256" key="4">
    <source>
        <dbReference type="ARBA" id="ARBA00038314"/>
    </source>
</evidence>